<dbReference type="GO" id="GO:0009636">
    <property type="term" value="P:response to toxic substance"/>
    <property type="evidence" value="ECO:0007669"/>
    <property type="project" value="TreeGrafter"/>
</dbReference>
<feature type="transmembrane region" description="Helical" evidence="1">
    <location>
        <begin position="45"/>
        <end position="65"/>
    </location>
</feature>
<feature type="transmembrane region" description="Helical" evidence="1">
    <location>
        <begin position="7"/>
        <end position="25"/>
    </location>
</feature>
<proteinExistence type="predicted"/>
<dbReference type="PANTHER" id="PTHR37810">
    <property type="entry name" value="IMMUNITY PROTEIN SDPI"/>
    <property type="match status" value="1"/>
</dbReference>
<dbReference type="Pfam" id="PF07853">
    <property type="entry name" value="DUF1648"/>
    <property type="match status" value="1"/>
</dbReference>
<dbReference type="OrthoDB" id="9808690at2"/>
<keyword evidence="1" id="KW-0472">Membrane</keyword>
<dbReference type="Proteomes" id="UP000070456">
    <property type="component" value="Unassembled WGS sequence"/>
</dbReference>
<feature type="transmembrane region" description="Helical" evidence="1">
    <location>
        <begin position="183"/>
        <end position="205"/>
    </location>
</feature>
<feature type="domain" description="DUF1648" evidence="2">
    <location>
        <begin position="9"/>
        <end position="53"/>
    </location>
</feature>
<dbReference type="Pfam" id="PF13630">
    <property type="entry name" value="SdpI"/>
    <property type="match status" value="1"/>
</dbReference>
<keyword evidence="1" id="KW-0812">Transmembrane</keyword>
<dbReference type="InterPro" id="IPR026272">
    <property type="entry name" value="SdpI"/>
</dbReference>
<evidence type="ECO:0000313" key="3">
    <source>
        <dbReference type="EMBL" id="KXG73872.1"/>
    </source>
</evidence>
<feature type="transmembrane region" description="Helical" evidence="1">
    <location>
        <begin position="85"/>
        <end position="107"/>
    </location>
</feature>
<dbReference type="AlphaFoldDB" id="A0A140KZZ7"/>
<dbReference type="InterPro" id="IPR012867">
    <property type="entry name" value="DUF1648"/>
</dbReference>
<dbReference type="InterPro" id="IPR025962">
    <property type="entry name" value="SdpI/YhfL"/>
</dbReference>
<dbReference type="RefSeq" id="WP_068557882.1">
    <property type="nucleotide sequence ID" value="NZ_LOEE01000072.1"/>
</dbReference>
<dbReference type="EMBL" id="LOEE01000072">
    <property type="protein sequence ID" value="KXG73872.1"/>
    <property type="molecule type" value="Genomic_DNA"/>
</dbReference>
<dbReference type="PIRSF" id="PIRSF038959">
    <property type="entry name" value="SdpI"/>
    <property type="match status" value="1"/>
</dbReference>
<name>A0A140KZZ7_9FIRM</name>
<evidence type="ECO:0000313" key="4">
    <source>
        <dbReference type="Proteomes" id="UP000070456"/>
    </source>
</evidence>
<reference evidence="3 4" key="1">
    <citation type="submission" date="2015-12" db="EMBL/GenBank/DDBJ databases">
        <title>Draft genome sequence of the thermoanaerobe Thermotalea metallivorans, an isolate from the runoff channel of the Great Artesian Basin, Australia.</title>
        <authorList>
            <person name="Patel B.K."/>
        </authorList>
    </citation>
    <scope>NUCLEOTIDE SEQUENCE [LARGE SCALE GENOMIC DNA]</scope>
    <source>
        <strain evidence="3 4">B2-1</strain>
    </source>
</reference>
<feature type="transmembrane region" description="Helical" evidence="1">
    <location>
        <begin position="159"/>
        <end position="177"/>
    </location>
</feature>
<comment type="caution">
    <text evidence="3">The sequence shown here is derived from an EMBL/GenBank/DDBJ whole genome shotgun (WGS) entry which is preliminary data.</text>
</comment>
<accession>A0A140KZZ7</accession>
<dbReference type="PATRIC" id="fig|520762.4.peg.3084"/>
<keyword evidence="4" id="KW-1185">Reference proteome</keyword>
<dbReference type="STRING" id="520762.AN619_27920"/>
<organism evidence="3 4">
    <name type="scientific">Thermotalea metallivorans</name>
    <dbReference type="NCBI Taxonomy" id="520762"/>
    <lineage>
        <taxon>Bacteria</taxon>
        <taxon>Bacillati</taxon>
        <taxon>Bacillota</taxon>
        <taxon>Clostridia</taxon>
        <taxon>Peptostreptococcales</taxon>
        <taxon>Thermotaleaceae</taxon>
        <taxon>Thermotalea</taxon>
    </lineage>
</organism>
<dbReference type="PANTHER" id="PTHR37810:SF5">
    <property type="entry name" value="IMMUNITY PROTEIN SDPI"/>
    <property type="match status" value="1"/>
</dbReference>
<sequence length="212" mass="24583">MKINKWLIVLILLSVIGTAIVYPYVPEMVPGHWNFKGEIDRYQSKGFLFLTAILPLGLYLLMFFLPKIDPKKAAYLKHERAYKIFQIFITLFLIAIHWITVAVALGYSLNVGILVRLGMGFLFIVTGNYMSQIRQNYFFGIKNPWTLANEQVWKKTHRIGGYAFILSGIIAVFTIFLRDSIAFIALMLGLFIPLIYTNVYSYFLYKRITKEE</sequence>
<evidence type="ECO:0000256" key="1">
    <source>
        <dbReference type="SAM" id="Phobius"/>
    </source>
</evidence>
<evidence type="ECO:0000259" key="2">
    <source>
        <dbReference type="Pfam" id="PF07853"/>
    </source>
</evidence>
<keyword evidence="1" id="KW-1133">Transmembrane helix</keyword>
<protein>
    <submittedName>
        <fullName evidence="3">Immunity protein SdpI</fullName>
    </submittedName>
</protein>
<gene>
    <name evidence="3" type="primary">sdpI</name>
    <name evidence="3" type="ORF">AN619_27920</name>
</gene>
<feature type="transmembrane region" description="Helical" evidence="1">
    <location>
        <begin position="113"/>
        <end position="130"/>
    </location>
</feature>